<evidence type="ECO:0000256" key="2">
    <source>
        <dbReference type="SAM" id="MobiDB-lite"/>
    </source>
</evidence>
<gene>
    <name evidence="4" type="ORF">GCM10011588_62330</name>
</gene>
<comment type="caution">
    <text evidence="4">The sequence shown here is derived from an EMBL/GenBank/DDBJ whole genome shotgun (WGS) entry which is preliminary data.</text>
</comment>
<dbReference type="Gene3D" id="3.40.605.10">
    <property type="entry name" value="Aldehyde Dehydrogenase, Chain A, domain 1"/>
    <property type="match status" value="1"/>
</dbReference>
<evidence type="ECO:0000313" key="4">
    <source>
        <dbReference type="EMBL" id="GGL39192.1"/>
    </source>
</evidence>
<dbReference type="PANTHER" id="PTHR11699">
    <property type="entry name" value="ALDEHYDE DEHYDROGENASE-RELATED"/>
    <property type="match status" value="1"/>
</dbReference>
<name>A0A917RW90_9NOCA</name>
<organism evidence="4 5">
    <name type="scientific">Nocardia jinanensis</name>
    <dbReference type="NCBI Taxonomy" id="382504"/>
    <lineage>
        <taxon>Bacteria</taxon>
        <taxon>Bacillati</taxon>
        <taxon>Actinomycetota</taxon>
        <taxon>Actinomycetes</taxon>
        <taxon>Mycobacteriales</taxon>
        <taxon>Nocardiaceae</taxon>
        <taxon>Nocardia</taxon>
    </lineage>
</organism>
<dbReference type="GO" id="GO:0016620">
    <property type="term" value="F:oxidoreductase activity, acting on the aldehyde or oxo group of donors, NAD or NADP as acceptor"/>
    <property type="evidence" value="ECO:0007669"/>
    <property type="project" value="InterPro"/>
</dbReference>
<feature type="domain" description="Aldehyde dehydrogenase" evidence="3">
    <location>
        <begin position="22"/>
        <end position="469"/>
    </location>
</feature>
<dbReference type="InterPro" id="IPR016163">
    <property type="entry name" value="Ald_DH_C"/>
</dbReference>
<dbReference type="RefSeq" id="WP_082681546.1">
    <property type="nucleotide sequence ID" value="NZ_BMMH01000023.1"/>
</dbReference>
<dbReference type="Pfam" id="PF00171">
    <property type="entry name" value="Aldedh"/>
    <property type="match status" value="1"/>
</dbReference>
<reference evidence="4" key="2">
    <citation type="submission" date="2020-09" db="EMBL/GenBank/DDBJ databases">
        <authorList>
            <person name="Sun Q."/>
            <person name="Zhou Y."/>
        </authorList>
    </citation>
    <scope>NUCLEOTIDE SEQUENCE</scope>
    <source>
        <strain evidence="4">CGMCC 4.3508</strain>
    </source>
</reference>
<reference evidence="4" key="1">
    <citation type="journal article" date="2014" name="Int. J. Syst. Evol. Microbiol.">
        <title>Complete genome sequence of Corynebacterium casei LMG S-19264T (=DSM 44701T), isolated from a smear-ripened cheese.</title>
        <authorList>
            <consortium name="US DOE Joint Genome Institute (JGI-PGF)"/>
            <person name="Walter F."/>
            <person name="Albersmeier A."/>
            <person name="Kalinowski J."/>
            <person name="Ruckert C."/>
        </authorList>
    </citation>
    <scope>NUCLEOTIDE SEQUENCE</scope>
    <source>
        <strain evidence="4">CGMCC 4.3508</strain>
    </source>
</reference>
<evidence type="ECO:0000313" key="5">
    <source>
        <dbReference type="Proteomes" id="UP000638263"/>
    </source>
</evidence>
<dbReference type="InterPro" id="IPR015590">
    <property type="entry name" value="Aldehyde_DH_dom"/>
</dbReference>
<evidence type="ECO:0000259" key="3">
    <source>
        <dbReference type="Pfam" id="PF00171"/>
    </source>
</evidence>
<accession>A0A917RW90</accession>
<dbReference type="Proteomes" id="UP000638263">
    <property type="component" value="Unassembled WGS sequence"/>
</dbReference>
<keyword evidence="5" id="KW-1185">Reference proteome</keyword>
<dbReference type="CDD" id="cd07099">
    <property type="entry name" value="ALDH_DDALDH"/>
    <property type="match status" value="1"/>
</dbReference>
<dbReference type="EMBL" id="BMMH01000023">
    <property type="protein sequence ID" value="GGL39192.1"/>
    <property type="molecule type" value="Genomic_DNA"/>
</dbReference>
<keyword evidence="1" id="KW-0560">Oxidoreductase</keyword>
<dbReference type="SUPFAM" id="SSF53720">
    <property type="entry name" value="ALDH-like"/>
    <property type="match status" value="1"/>
</dbReference>
<dbReference type="InterPro" id="IPR016162">
    <property type="entry name" value="Ald_DH_N"/>
</dbReference>
<proteinExistence type="predicted"/>
<feature type="region of interest" description="Disordered" evidence="2">
    <location>
        <begin position="1"/>
        <end position="28"/>
    </location>
</feature>
<protein>
    <submittedName>
        <fullName evidence="4">Aldehyde dehydrogenase</fullName>
    </submittedName>
</protein>
<dbReference type="InterPro" id="IPR016161">
    <property type="entry name" value="Ald_DH/histidinol_DH"/>
</dbReference>
<dbReference type="Gene3D" id="3.40.309.10">
    <property type="entry name" value="Aldehyde Dehydrogenase, Chain A, domain 2"/>
    <property type="match status" value="1"/>
</dbReference>
<sequence>MADTAQPEVAARSGGSGRPSVLTSHDPRTGEVVGSYAVAGPSDLERAVHSARTVENWWSTAGFGTRKRLLLEWKRIIARRAAQLVEILREETGKPEADAAIEVMLAVENLDWAARNANRALGRRSIASNWLTRNQRASVGYLPLGVIGVLGPWQNPVFTPMGSIAYAMAAGNTVVFKPHEVTSGTGLWLADTWREVAPDRPVLTALTGDDSTAAALCRSGVDKIAYAGPEAEGREVISLCAQTMTPVVIENSGKGAMIVHVDAKLDDAADAAVFGAMANAGQNATGVQRAYVAASVYDQFLGLVTARARALKPGADRRSSYGPMILESQTEVVRKQVRDALARGGRAVVGGLDSIREPYVEPIVLVDVPEESTAITEEGIGPVLIVNKVRDLDDAVTRINDAGRGIAVSVFTRDIAEVEIYAERLRAGVVTVNTATTYASIPALPFGGIGEYGQGHSHGVHGLREFSRTLSIARNRYGEPLGLSSLNRNVRRLRLARTVFRFRHG</sequence>
<evidence type="ECO:0000256" key="1">
    <source>
        <dbReference type="ARBA" id="ARBA00023002"/>
    </source>
</evidence>
<dbReference type="AlphaFoldDB" id="A0A917RW90"/>